<proteinExistence type="predicted"/>
<feature type="compositionally biased region" description="Polar residues" evidence="7">
    <location>
        <begin position="1657"/>
        <end position="1675"/>
    </location>
</feature>
<feature type="domain" description="C2H2-type" evidence="8">
    <location>
        <begin position="2005"/>
        <end position="2032"/>
    </location>
</feature>
<feature type="compositionally biased region" description="Low complexity" evidence="7">
    <location>
        <begin position="2141"/>
        <end position="2157"/>
    </location>
</feature>
<feature type="compositionally biased region" description="Polar residues" evidence="7">
    <location>
        <begin position="1829"/>
        <end position="1843"/>
    </location>
</feature>
<dbReference type="InterPro" id="IPR036236">
    <property type="entry name" value="Znf_C2H2_sf"/>
</dbReference>
<feature type="compositionally biased region" description="Basic and acidic residues" evidence="7">
    <location>
        <begin position="394"/>
        <end position="407"/>
    </location>
</feature>
<keyword evidence="10" id="KW-1185">Reference proteome</keyword>
<feature type="domain" description="C2H2-type" evidence="8">
    <location>
        <begin position="2089"/>
        <end position="2112"/>
    </location>
</feature>
<dbReference type="GO" id="GO:0001228">
    <property type="term" value="F:DNA-binding transcription activator activity, RNA polymerase II-specific"/>
    <property type="evidence" value="ECO:0007669"/>
    <property type="project" value="TreeGrafter"/>
</dbReference>
<evidence type="ECO:0000256" key="4">
    <source>
        <dbReference type="ARBA" id="ARBA00022833"/>
    </source>
</evidence>
<feature type="compositionally biased region" description="Basic and acidic residues" evidence="7">
    <location>
        <begin position="1386"/>
        <end position="1397"/>
    </location>
</feature>
<dbReference type="GO" id="GO:0008270">
    <property type="term" value="F:zinc ion binding"/>
    <property type="evidence" value="ECO:0007669"/>
    <property type="project" value="UniProtKB-KW"/>
</dbReference>
<feature type="domain" description="C2H2-type" evidence="8">
    <location>
        <begin position="1943"/>
        <end position="1970"/>
    </location>
</feature>
<feature type="region of interest" description="Disordered" evidence="7">
    <location>
        <begin position="386"/>
        <end position="451"/>
    </location>
</feature>
<feature type="region of interest" description="Disordered" evidence="7">
    <location>
        <begin position="1241"/>
        <end position="1319"/>
    </location>
</feature>
<sequence length="2157" mass="240160">MKKNPQQLPRKIGKTNAVRKSFLNNRRDIENANDLSQCVFLGVLRLKPVPSTLSRSSLPSGSTSSISHRLRRHTRSNLAKENSKKATKVISGKVTKKNRDKVRACIKKNPLGTSKVLRICLAMMNPLKTESSEATSFGASSPTFNPVDNLFKKLKQQMNQTESADSLDVSMFSSSVAKMNASQQVTLNNVEPKKKSDNLTNSTDNTDDIIWISDSGATGHHTQSSNDDIIFVEDSTVSKTPPEHTYKGPASISKKILTQDSKSITIEKPDLSQASVTATSTKQAPALAQTDEIYVVDDHDSSSECSSQNKSDSKQKEKTNKSRRSRLIPTEIPLKYVNAPRLLRSELYQKADQKRSASLEARDRTKEKSKPVRSEKVTFTIIKSSSEHNLNQKSRPEFVVKKQKSQDEPTMEASVKEKRKSASLSLKNTNAQESGSSDQWEITSSTQSNEQVVNVTGTSQKSTIQGNQPISLKLKLTKTTRGAVASTKPSPSKELTTDDVIFVDDTKQNTSSEKSAAIIQKTACNEAKVVTNTQNLPKKIMKTSQPETRISKNKNSPAIPPLKPITIVTRKDEITTAVTPNNANQTDIIIIEDAHDIDPNVPVPARISKSKSPESKIITKAISIVETVPRVLRSEVPAKTSNIDVPKKPLDSTVQDELLAAMQEAFVGNTSSEENVLPRVLRSSVSPETLNNNNQPEENNKAIFKKLPEIVTKPLEVIPLGRVLRSDASKTVSIEVCDEKQTSFVEKMEDRSAINEKPPNTLKSTAKDFEKAEKSKSVLPAVVIETVGDQSATNKPHEASTPGRVLRSEASKTVTVELHNGKQATLPEKMEDQPSVNEKLPTTLKSDFEKTGKAKVIVVPTVVIGEKIALKSEVPKQTETSQTQVTKVADNQNASEKSVCTLRSLPPHKSASPKSNEKLAEVSNQSVEANQSKISPQDTPSGPSPVTTTRTLRSTGEQLQPDTVYKSKENLTEKQATYAEKLQDEPKQQVENLPSRSLRSDVSSQNIPNSPPPQRKTKKPKEQQDKIESVQNSTPAKTRKDKKPTKHKNVLPLALRRLFMDSGVSRKSMSMPETSVINVDDPESNKENLMSKVKNVVRRYIGPKAKKDQAKQKLLSRANQILYKTNKKALKQKKTHKKENRKSQVKKLSLTPPKKNVQQKKIGGTPPKKRKNTDKVKLGKIIKLKINKKEKHAKNVKIKTNKSVKSQGKIYKEDVSPQNVENNLNGVQNYKKTRMLSSAKELQVPVSQTNVKSASKDKVQSKSKKLDNKQPKSNSSDRKNKGENNKKAGNEVVAHSKTTEKVIKKAEKRKRKEKLSSVKKMKLANEKEFVNTTKKLVASKKVANKKGKVKKNQVNVQVEVQVHAENTSSTANSDTIKGKKKKGSTKKSEKTDKDSKKSTSVVSKLRSSLRRSKANQQISENVKPEVQMSTTEEVEVIDNKTPEVVPETVSKVAQKSVPLAKTSAESVQQSTAVPKRRSKRTCVEKQAEQASVKKNKKVCDIQQHIIVASCDSSVNTTISLPPGTSIEPIVIEDVDVKKEVSSRTNESTNNNLPAKSSLSVFDFNESDMELNTPPLLTLQTTREEIKEKHLHPKERAHDVTYIIPEQSPANTTYTLPNNSPQDLNKTYTTLNPVPNASNKDALSALNTSTPVAEPGNRISSPTQMSTPKMPTSTNVPKGPKLYSKISSEELVKKRIERAERLKTQMAQSGIDLTVNPDPSPIQNNQIQVRRPSQICDPSKLKRNLPASSNAVGATSSSVLIKPDKVSPATPNSSTFEDIFNSSVKSPKKSPLKQPTILDMFAKMKQKNIMKAIFSPQPKPVFQESETQESRTNPQQQEESTISMLNRIPKEVSVTSEVTTMKESDSSDMPPPKLTAYGEDEDSDGESRMEWVPEEYAEYKFKYTAKKVMSYKPIFKCKVCLQMFPSYYKLNKHKRQHVQTDNPYKCQQCETSFNSVADLTAHIRVHKGKHPYTCKKCDTGLWTKEELDEHLALHNLKKIKQPDKKFRCDVCLKEFGRLYEVERHIRVHTGEKPFICNICNKGYQQRHNLSKHLLIHLDVRPFNCEICGKTFGRVDVLERHVLTHSVEKPVKCPHCNKDFIRHMQLKNHMKKRHKEFYDEATVDGVAVQLKDESADNSAAPVTNETVTTREPATTETAA</sequence>
<keyword evidence="2" id="KW-0677">Repeat</keyword>
<dbReference type="Proteomes" id="UP001152888">
    <property type="component" value="Unassembled WGS sequence"/>
</dbReference>
<gene>
    <name evidence="9" type="ORF">ACAOBT_LOCUS14642</name>
</gene>
<feature type="region of interest" description="Disordered" evidence="7">
    <location>
        <begin position="542"/>
        <end position="562"/>
    </location>
</feature>
<feature type="region of interest" description="Disordered" evidence="7">
    <location>
        <begin position="348"/>
        <end position="374"/>
    </location>
</feature>
<keyword evidence="4" id="KW-0862">Zinc</keyword>
<feature type="domain" description="C2H2-type" evidence="8">
    <location>
        <begin position="2061"/>
        <end position="2088"/>
    </location>
</feature>
<feature type="region of interest" description="Disordered" evidence="7">
    <location>
        <begin position="1128"/>
        <end position="1223"/>
    </location>
</feature>
<feature type="region of interest" description="Disordered" evidence="7">
    <location>
        <begin position="51"/>
        <end position="84"/>
    </location>
</feature>
<feature type="compositionally biased region" description="Basic residues" evidence="7">
    <location>
        <begin position="1128"/>
        <end position="1145"/>
    </location>
</feature>
<feature type="domain" description="C2H2-type" evidence="8">
    <location>
        <begin position="2033"/>
        <end position="2060"/>
    </location>
</feature>
<keyword evidence="5" id="KW-0539">Nucleus</keyword>
<evidence type="ECO:0000256" key="7">
    <source>
        <dbReference type="SAM" id="MobiDB-lite"/>
    </source>
</evidence>
<evidence type="ECO:0000259" key="8">
    <source>
        <dbReference type="PROSITE" id="PS50157"/>
    </source>
</evidence>
<feature type="compositionally biased region" description="Basic residues" evidence="7">
    <location>
        <begin position="1167"/>
        <end position="1202"/>
    </location>
</feature>
<dbReference type="GO" id="GO:0005634">
    <property type="term" value="C:nucleus"/>
    <property type="evidence" value="ECO:0007669"/>
    <property type="project" value="TreeGrafter"/>
</dbReference>
<dbReference type="FunFam" id="3.30.160.60:FF:001049">
    <property type="entry name" value="zinc finger protein 319"/>
    <property type="match status" value="1"/>
</dbReference>
<feature type="compositionally biased region" description="Basic residues" evidence="7">
    <location>
        <begin position="1037"/>
        <end position="1049"/>
    </location>
</feature>
<feature type="domain" description="C2H2-type" evidence="8">
    <location>
        <begin position="1971"/>
        <end position="1998"/>
    </location>
</feature>
<feature type="compositionally biased region" description="Polar residues" evidence="7">
    <location>
        <begin position="542"/>
        <end position="556"/>
    </location>
</feature>
<dbReference type="PANTHER" id="PTHR24393:SF34">
    <property type="entry name" value="PR_SET DOMAIN 13"/>
    <property type="match status" value="1"/>
</dbReference>
<keyword evidence="3 6" id="KW-0863">Zinc-finger</keyword>
<dbReference type="Gene3D" id="3.30.160.60">
    <property type="entry name" value="Classic Zinc Finger"/>
    <property type="match status" value="6"/>
</dbReference>
<feature type="compositionally biased region" description="Low complexity" evidence="7">
    <location>
        <begin position="51"/>
        <end position="67"/>
    </location>
</feature>
<name>A0A9P0L0P0_ACAOB</name>
<dbReference type="PANTHER" id="PTHR24393">
    <property type="entry name" value="ZINC FINGER PROTEIN"/>
    <property type="match status" value="1"/>
</dbReference>
<dbReference type="EMBL" id="CAKOFQ010006912">
    <property type="protein sequence ID" value="CAH1981721.1"/>
    <property type="molecule type" value="Genomic_DNA"/>
</dbReference>
<dbReference type="Pfam" id="PF13912">
    <property type="entry name" value="zf-C2H2_6"/>
    <property type="match status" value="2"/>
</dbReference>
<feature type="compositionally biased region" description="Basic residues" evidence="7">
    <location>
        <begin position="1306"/>
        <end position="1319"/>
    </location>
</feature>
<evidence type="ECO:0000313" key="10">
    <source>
        <dbReference type="Proteomes" id="UP001152888"/>
    </source>
</evidence>
<dbReference type="SUPFAM" id="SSF57667">
    <property type="entry name" value="beta-beta-alpha zinc fingers"/>
    <property type="match status" value="4"/>
</dbReference>
<evidence type="ECO:0000256" key="3">
    <source>
        <dbReference type="ARBA" id="ARBA00022771"/>
    </source>
</evidence>
<reference evidence="9" key="1">
    <citation type="submission" date="2022-03" db="EMBL/GenBank/DDBJ databases">
        <authorList>
            <person name="Sayadi A."/>
        </authorList>
    </citation>
    <scope>NUCLEOTIDE SEQUENCE</scope>
</reference>
<feature type="region of interest" description="Disordered" evidence="7">
    <location>
        <begin position="873"/>
        <end position="1049"/>
    </location>
</feature>
<dbReference type="FunFam" id="3.30.160.60:FF:000100">
    <property type="entry name" value="Zinc finger 45-like"/>
    <property type="match status" value="1"/>
</dbReference>
<dbReference type="PROSITE" id="PS00028">
    <property type="entry name" value="ZINC_FINGER_C2H2_1"/>
    <property type="match status" value="7"/>
</dbReference>
<comment type="caution">
    <text evidence="9">The sequence shown here is derived from an EMBL/GenBank/DDBJ whole genome shotgun (WGS) entry which is preliminary data.</text>
</comment>
<organism evidence="9 10">
    <name type="scientific">Acanthoscelides obtectus</name>
    <name type="common">Bean weevil</name>
    <name type="synonym">Bruchus obtectus</name>
    <dbReference type="NCBI Taxonomy" id="200917"/>
    <lineage>
        <taxon>Eukaryota</taxon>
        <taxon>Metazoa</taxon>
        <taxon>Ecdysozoa</taxon>
        <taxon>Arthropoda</taxon>
        <taxon>Hexapoda</taxon>
        <taxon>Insecta</taxon>
        <taxon>Pterygota</taxon>
        <taxon>Neoptera</taxon>
        <taxon>Endopterygota</taxon>
        <taxon>Coleoptera</taxon>
        <taxon>Polyphaga</taxon>
        <taxon>Cucujiformia</taxon>
        <taxon>Chrysomeloidea</taxon>
        <taxon>Chrysomelidae</taxon>
        <taxon>Bruchinae</taxon>
        <taxon>Bruchini</taxon>
        <taxon>Acanthoscelides</taxon>
    </lineage>
</organism>
<feature type="compositionally biased region" description="Polar residues" evidence="7">
    <location>
        <begin position="989"/>
        <end position="1002"/>
    </location>
</feature>
<evidence type="ECO:0000256" key="1">
    <source>
        <dbReference type="ARBA" id="ARBA00022723"/>
    </source>
</evidence>
<feature type="compositionally biased region" description="Polar residues" evidence="7">
    <location>
        <begin position="422"/>
        <end position="451"/>
    </location>
</feature>
<evidence type="ECO:0000256" key="6">
    <source>
        <dbReference type="PROSITE-ProRule" id="PRU00042"/>
    </source>
</evidence>
<feature type="compositionally biased region" description="Polar residues" evidence="7">
    <location>
        <begin position="1365"/>
        <end position="1375"/>
    </location>
</feature>
<feature type="region of interest" description="Disordered" evidence="7">
    <location>
        <begin position="2130"/>
        <end position="2157"/>
    </location>
</feature>
<dbReference type="OrthoDB" id="6077919at2759"/>
<feature type="compositionally biased region" description="Polar residues" evidence="7">
    <location>
        <begin position="877"/>
        <end position="898"/>
    </location>
</feature>
<accession>A0A9P0L0P0</accession>
<keyword evidence="1" id="KW-0479">Metal-binding</keyword>
<dbReference type="InterPro" id="IPR013087">
    <property type="entry name" value="Znf_C2H2_type"/>
</dbReference>
<feature type="region of interest" description="Disordered" evidence="7">
    <location>
        <begin position="1816"/>
        <end position="1843"/>
    </location>
</feature>
<feature type="compositionally biased region" description="Basic and acidic residues" evidence="7">
    <location>
        <begin position="1254"/>
        <end position="1289"/>
    </location>
</feature>
<evidence type="ECO:0000313" key="9">
    <source>
        <dbReference type="EMBL" id="CAH1981721.1"/>
    </source>
</evidence>
<dbReference type="PROSITE" id="PS50157">
    <property type="entry name" value="ZINC_FINGER_C2H2_2"/>
    <property type="match status" value="7"/>
</dbReference>
<feature type="region of interest" description="Disordered" evidence="7">
    <location>
        <begin position="1647"/>
        <end position="1680"/>
    </location>
</feature>
<dbReference type="GO" id="GO:0000978">
    <property type="term" value="F:RNA polymerase II cis-regulatory region sequence-specific DNA binding"/>
    <property type="evidence" value="ECO:0007669"/>
    <property type="project" value="TreeGrafter"/>
</dbReference>
<protein>
    <recommendedName>
        <fullName evidence="8">C2H2-type domain-containing protein</fullName>
    </recommendedName>
</protein>
<dbReference type="SMART" id="SM00355">
    <property type="entry name" value="ZnF_C2H2"/>
    <property type="match status" value="7"/>
</dbReference>
<dbReference type="Pfam" id="PF00096">
    <property type="entry name" value="zf-C2H2"/>
    <property type="match status" value="4"/>
</dbReference>
<feature type="compositionally biased region" description="Basic and acidic residues" evidence="7">
    <location>
        <begin position="311"/>
        <end position="320"/>
    </location>
</feature>
<evidence type="ECO:0000256" key="5">
    <source>
        <dbReference type="ARBA" id="ARBA00023242"/>
    </source>
</evidence>
<evidence type="ECO:0000256" key="2">
    <source>
        <dbReference type="ARBA" id="ARBA00022737"/>
    </source>
</evidence>
<feature type="compositionally biased region" description="Polar residues" evidence="7">
    <location>
        <begin position="922"/>
        <end position="961"/>
    </location>
</feature>
<feature type="region of interest" description="Disordered" evidence="7">
    <location>
        <begin position="1858"/>
        <end position="1886"/>
    </location>
</feature>
<feature type="region of interest" description="Disordered" evidence="7">
    <location>
        <begin position="1365"/>
        <end position="1434"/>
    </location>
</feature>
<feature type="domain" description="C2H2-type" evidence="8">
    <location>
        <begin position="1914"/>
        <end position="1941"/>
    </location>
</feature>
<feature type="region of interest" description="Disordered" evidence="7">
    <location>
        <begin position="297"/>
        <end position="327"/>
    </location>
</feature>